<dbReference type="STRING" id="47839.BN973_03490"/>
<proteinExistence type="predicted"/>
<dbReference type="HOGENOM" id="CLU_1198720_0_0_11"/>
<name>A0A024JZX9_9MYCO</name>
<protein>
    <submittedName>
        <fullName evidence="1">Deazaflavin-dependent nitroreductase family protein</fullName>
    </submittedName>
</protein>
<dbReference type="Gene3D" id="2.30.110.10">
    <property type="entry name" value="Electron Transport, Fmn-binding Protein, Chain A"/>
    <property type="match status" value="1"/>
</dbReference>
<dbReference type="AlphaFoldDB" id="A0A024JZX9"/>
<organism evidence="1">
    <name type="scientific">Mycobacterium triplex</name>
    <dbReference type="NCBI Taxonomy" id="47839"/>
    <lineage>
        <taxon>Bacteria</taxon>
        <taxon>Bacillati</taxon>
        <taxon>Actinomycetota</taxon>
        <taxon>Actinomycetes</taxon>
        <taxon>Mycobacteriales</taxon>
        <taxon>Mycobacteriaceae</taxon>
        <taxon>Mycobacterium</taxon>
        <taxon>Mycobacterium simiae complex</taxon>
    </lineage>
</organism>
<evidence type="ECO:0000313" key="1">
    <source>
        <dbReference type="EMBL" id="CDO89119.1"/>
    </source>
</evidence>
<dbReference type="Proteomes" id="UP000028880">
    <property type="component" value="Unassembled WGS sequence"/>
</dbReference>
<reference evidence="1" key="1">
    <citation type="journal article" date="2014" name="Genome Announc.">
        <title>Draft Genome Sequence of Mycobacterium triplex DSM 44626.</title>
        <authorList>
            <person name="Sassi M."/>
            <person name="Croce O."/>
            <person name="Robert C."/>
            <person name="Raoult D."/>
            <person name="Drancourt M."/>
        </authorList>
    </citation>
    <scope>NUCLEOTIDE SEQUENCE [LARGE SCALE GENOMIC DNA]</scope>
    <source>
        <strain evidence="1">DSM 44626</strain>
    </source>
</reference>
<accession>A0A024JZX9</accession>
<dbReference type="InterPro" id="IPR012349">
    <property type="entry name" value="Split_barrel_FMN-bd"/>
</dbReference>
<reference evidence="1" key="2">
    <citation type="submission" date="2014-04" db="EMBL/GenBank/DDBJ databases">
        <authorList>
            <person name="Urmite Genomes U."/>
        </authorList>
    </citation>
    <scope>NUCLEOTIDE SEQUENCE</scope>
    <source>
        <strain evidence="1">DSM 44626</strain>
    </source>
</reference>
<sequence>MIPPGQTLNLYSATRLLHRRLAADREPNALAYFIMQQATYSKYSYFFAESRFQNVNDGSHSVICPLRSRHTARTHHCRSRRCPARCDRDTHCQAGRRTRSQTAQRWNAITRAIAGKRFSPLALFEHTGRRSGRVFTTPLASFRYQDGFLLPLPYGPQVDWCRNTLAAGHATLTRNGTRYVLERPELVTLDATVLNRLPVPLRFMMRREAEQGIRLHHISSETPPTPSPNAQ</sequence>
<gene>
    <name evidence="1" type="ORF">BN973_03490</name>
</gene>
<dbReference type="EMBL" id="HG964446">
    <property type="protein sequence ID" value="CDO89119.1"/>
    <property type="molecule type" value="Genomic_DNA"/>
</dbReference>